<evidence type="ECO:0000313" key="14">
    <source>
        <dbReference type="EMBL" id="OAE31980.1"/>
    </source>
</evidence>
<feature type="region of interest" description="Disordered" evidence="6">
    <location>
        <begin position="1910"/>
        <end position="1950"/>
    </location>
</feature>
<dbReference type="GO" id="GO:0005634">
    <property type="term" value="C:nucleus"/>
    <property type="evidence" value="ECO:0007669"/>
    <property type="project" value="UniProtKB-SubCell"/>
</dbReference>
<feature type="compositionally biased region" description="Polar residues" evidence="6">
    <location>
        <begin position="1594"/>
        <end position="1607"/>
    </location>
</feature>
<reference evidence="13" key="2">
    <citation type="journal article" date="2019" name="Curr. Biol.">
        <title>Chromatin organization in early land plants reveals an ancestral association between H3K27me3, transposons, and constitutive heterochromatin.</title>
        <authorList>
            <person name="Montgomery S.A."/>
            <person name="Tanizawa Y."/>
            <person name="Galik B."/>
            <person name="Wang N."/>
            <person name="Ito T."/>
            <person name="Mochizuki T."/>
            <person name="Akimcheva S."/>
            <person name="Bowman J."/>
            <person name="Cognat V."/>
            <person name="Drouard L."/>
            <person name="Ekker H."/>
            <person name="Houng S."/>
            <person name="Kohchi T."/>
            <person name="Lin S."/>
            <person name="Liu L.D."/>
            <person name="Nakamura Y."/>
            <person name="Valeeva L.R."/>
            <person name="Shakirov E.V."/>
            <person name="Shippen D.E."/>
            <person name="Wei W."/>
            <person name="Yagura M."/>
            <person name="Yamaoka S."/>
            <person name="Yamato K.T."/>
            <person name="Liu C."/>
            <person name="Berger F."/>
        </authorList>
    </citation>
    <scope>NUCLEOTIDE SEQUENCE [LARGE SCALE GENOMIC DNA]</scope>
    <source>
        <strain evidence="13">Tak-1</strain>
    </source>
</reference>
<evidence type="ECO:0000313" key="15">
    <source>
        <dbReference type="Proteomes" id="UP000077202"/>
    </source>
</evidence>
<dbReference type="InterPro" id="IPR032194">
    <property type="entry name" value="CNOT1_HEAT"/>
</dbReference>
<feature type="domain" description="CCR4-NOT transcription complex subunit 1" evidence="8">
    <location>
        <begin position="1366"/>
        <end position="1506"/>
    </location>
</feature>
<feature type="compositionally biased region" description="Basic and acidic residues" evidence="6">
    <location>
        <begin position="1937"/>
        <end position="1946"/>
    </location>
</feature>
<dbReference type="InterPro" id="IPR024557">
    <property type="entry name" value="CNOT1_dom_4"/>
</dbReference>
<feature type="compositionally biased region" description="Polar residues" evidence="6">
    <location>
        <begin position="955"/>
        <end position="967"/>
    </location>
</feature>
<dbReference type="InterPro" id="IPR038535">
    <property type="entry name" value="CNOT1_TTP_bind_sf"/>
</dbReference>
<dbReference type="PANTHER" id="PTHR13162">
    <property type="entry name" value="CCR4-NOT TRANSCRIPTION COMPLEX"/>
    <property type="match status" value="1"/>
</dbReference>
<dbReference type="Gene3D" id="1.25.40.180">
    <property type="match status" value="1"/>
</dbReference>
<evidence type="ECO:0000259" key="8">
    <source>
        <dbReference type="Pfam" id="PF12842"/>
    </source>
</evidence>
<evidence type="ECO:0000256" key="1">
    <source>
        <dbReference type="ARBA" id="ARBA00004123"/>
    </source>
</evidence>
<dbReference type="InterPro" id="IPR032193">
    <property type="entry name" value="CNOT1_TTP_bind"/>
</dbReference>
<dbReference type="GO" id="GO:0000932">
    <property type="term" value="C:P-body"/>
    <property type="evidence" value="ECO:0007669"/>
    <property type="project" value="TreeGrafter"/>
</dbReference>
<dbReference type="Pfam" id="PF16418">
    <property type="entry name" value="CNOT1_HEAT"/>
    <property type="match status" value="1"/>
</dbReference>
<evidence type="ECO:0000259" key="11">
    <source>
        <dbReference type="Pfam" id="PF16418"/>
    </source>
</evidence>
<dbReference type="InterPro" id="IPR055454">
    <property type="entry name" value="CNOT1-like_NOT1_connector"/>
</dbReference>
<protein>
    <recommendedName>
        <fullName evidence="17">CCR4-NOT transcription complex subunit 1-like</fullName>
    </recommendedName>
</protein>
<dbReference type="Gene3D" id="1.25.40.790">
    <property type="match status" value="1"/>
</dbReference>
<dbReference type="Gene3D" id="1.25.40.800">
    <property type="match status" value="1"/>
</dbReference>
<feature type="region of interest" description="Disordered" evidence="6">
    <location>
        <begin position="874"/>
        <end position="895"/>
    </location>
</feature>
<evidence type="ECO:0000259" key="10">
    <source>
        <dbReference type="Pfam" id="PF16417"/>
    </source>
</evidence>
<feature type="domain" description="CCR4-NOT transcription complex subunit 1-like NOT1 connector" evidence="12">
    <location>
        <begin position="1720"/>
        <end position="1905"/>
    </location>
</feature>
<dbReference type="Pfam" id="PF16415">
    <property type="entry name" value="CNOT1_CAF1_bind"/>
    <property type="match status" value="1"/>
</dbReference>
<dbReference type="GO" id="GO:0060090">
    <property type="term" value="F:molecular adaptor activity"/>
    <property type="evidence" value="ECO:0007669"/>
    <property type="project" value="TreeGrafter"/>
</dbReference>
<evidence type="ECO:0000256" key="6">
    <source>
        <dbReference type="SAM" id="MobiDB-lite"/>
    </source>
</evidence>
<evidence type="ECO:0000256" key="5">
    <source>
        <dbReference type="ARBA" id="ARBA00023242"/>
    </source>
</evidence>
<accession>A0A176WFJ4</accession>
<dbReference type="InterPro" id="IPR040398">
    <property type="entry name" value="Not1"/>
</dbReference>
<comment type="subcellular location">
    <subcellularLocation>
        <location evidence="1">Nucleus</location>
    </subcellularLocation>
</comment>
<feature type="domain" description="CCR4-NOT transcription complex subunit 1 HEAT repeat" evidence="11">
    <location>
        <begin position="477"/>
        <end position="627"/>
    </location>
</feature>
<dbReference type="FunFam" id="1.25.40.790:FF:000002">
    <property type="entry name" value="Transcription regulator"/>
    <property type="match status" value="1"/>
</dbReference>
<keyword evidence="3" id="KW-0805">Transcription regulation</keyword>
<dbReference type="EMBL" id="AP019868">
    <property type="protein sequence ID" value="BBN05282.1"/>
    <property type="molecule type" value="Genomic_DNA"/>
</dbReference>
<keyword evidence="5" id="KW-0539">Nucleus</keyword>
<evidence type="ECO:0000313" key="13">
    <source>
        <dbReference type="EMBL" id="BBN05282.1"/>
    </source>
</evidence>
<dbReference type="Pfam" id="PF04054">
    <property type="entry name" value="Not1"/>
    <property type="match status" value="1"/>
</dbReference>
<dbReference type="Pfam" id="PF12842">
    <property type="entry name" value="DUF3819"/>
    <property type="match status" value="1"/>
</dbReference>
<dbReference type="Pfam" id="PF25097">
    <property type="entry name" value="ARM_Cnot1"/>
    <property type="match status" value="1"/>
</dbReference>
<dbReference type="InterPro" id="IPR007196">
    <property type="entry name" value="CCR4-Not_Not1_C"/>
</dbReference>
<sequence>MLSFASSLASQIGLLIAILNKSNYKSVVLELSKLTEYGIDASVLVLRMCLEQVNKREGEVQNLQLKLELLASVIKELVHQPNFATIFCEAVRQIVSISEDFLDYLSKALKLTIPEQIALGLALSNAEDLKHRQEGQSFCELKILELSQSSAAVTHGLILDIFFFLRQSEALSKHLPAFFKALVSIAPNAEFSLMLTPHFREEVNEVNCLRKFEKFSSSGLYTSDDMVQQLTNANHAAAVMEELGYSCTSDVECFKEILALFPSITAKDVARLVGMIARTHKGLDDAQGTHGTFSTALCSTEHLLPDYVSTWNVDVLLDALNQLVPDLNWISVIENLDYEGFFLPDQKAFSLLMTIYSKACQEPFPIEAVCGTLWKNGDGQMSFLRYAVAAPPDVFTFAHSPRKQAPIEGIPGQRSSNVTPNHAWLSLDLLEVLCRLGEAGQYSSVRSLLEFPLKNCPELLLLGMAKVKTDWNTLQSEIFSALLPAVFNSAAHTAVLQQLRFVNGEIVTRGMVEMHSKDPTHLSRFLDICQELKTLPVVLETTPFSFAIDLAALASRRECLNLEQWLQENITFHRDVFFQACLKFLRERRLVEARNEGQNGGTVDGQRSGPAITLSLETTALIFKVLQANIGRLSSRDLAEELKRVYNSAIRINPRLLSVGASEQSPSEVFAADIEEEANSYFQKIYVGQLTIEDVVGMLERFNESRVQREQEIFACMIQSLFDEYRFFPRYPERELKITAVLFGSLIKHQLVSSLTLGIALRCVLDALRKPLDTKMFSFGLTALEQFMDRLVEWPQYCNHILQISHMRDAHSDLMEFIERALARVSSSQSEVIGNVSLAEQTQVSSGPVYNTSNASAPEPLEVATGSALTTNSDVGERKFVGPSPSQSRFSVEGSEGMVLTSAGPIQHRELAQQQAPQAAQLALQQFQQQQQALEDRHKSTGASLNFGGKGPQLAPSQTTTSLFDTKSSQSIQSSSYQTSGNGQLATVASNFQRSSRSGLSSGLRQPSIAAGFGHAINIETLVAAAERRDIQIEAPNLEVQDKVAFVINNISTANLEPKAKEFLEAVKDLFYPWFAQYMVMKRASIEPNFHDLYLKFLDKISSKNLHKEIVKATYENCKVLLRSELIKSSSEERSLLKNLGSWLGKLTIGRNQTLRAKEIDPKSLITEAYEKGLMIAVIPFTSKILEPCQSSLAYQPPNPWTMGILGLLAEIYALPNLKMNLKFDIEVLYKNLGVDMKDVKPTQLLKGRPREIEGNPDFSNKDYATLHPQPPITISEPQSSLPSNTPALAQQLAPSAHLSSTPVQQEEEKVVSLQVSERSVSGQALSPGTPSPSPYSVGQVSMSIPNLTAYVVINPKLAGLGQQLHLSRIVPVAMERAIREIISPVVDRSVTIACMTTRELVIKDYAMEADENRTHQSANLMVASLSGSLAHVTCKEPLRVAMANHLRSLFQAHVGGDVLEQAVQLVTNDNLDLGCAVIEKAATEKALRDLEEAIGPSLALRRKQREALGATYYDASTYSQGNLARLPEALRPKPGRLSNSQQRVYEDFARLPWQNQPSQGTVAPVGSAAPPGISTLGPGSSRGPYIVTSAQGSGSSFIGSGATPTSGLGALAQPSELSSDELEHHANSPMSFTPAGSVIATDGASRPSQDGTGGLAVYPPVGSPTIEGSGLEAAAKIVGPAIAPSASPPLPTESLNSSVVEPSVTTGEAIEKYQVVVQKLDAAVSKVATASYSSLPSDHEIQSLVVEIPEIITQCISRDEAALAIAQKVFKRLYENTASHLHVSVHLAILEAIRDVCKRVVKELTSWVIYSDEDRKFNREITVGLIRSELIYLTDYNLHLAKLIDGGRNNAALEFSMYLVKTCVVEDGGVSNNEFQNVIDVLGKLAARPGSPEALQQLVEVAKNTTSAVSQSGAANKEDKSRVSKEKKLPSSRLVGLREDSKMTSRDMAAADPAGLRSQVVLLFEEWARICDAPGANDKAYAVYMSQLQHSGMLKGDDVSDRFFRILMELAVSHCLSAESQSSQGATGPSGQSGQAVSFGAIDMYAKLVVLLVKYYAVDPAMSKVALLNKVLNVTVRVIQRDADEKKTTFHPRPYFRLFVTWLMDFNSADPALESSNYQVLTAFGNALLALQPLRVPGWSFAWLELISHRIFMPKLLLQNQKGWPLFQRLLVALFKFMEPYLRNADLSDPVRLLYKGTLRVLLVLLHDFPEFLCDYHFSFCDVIPPSCIQMRNLILSAFPRNMRLPDPFTPNLKVDLLPEISQAPRILSDVEAALKNKQLKAEIDDYLKTRQPHSLLSVDLKQRLMLPQHEALPCGTRYNVPLINALVLYVGMQAIQQLQSKTTPQQLAVPTAPITHSAPMDIFQMLIVELDTEGRYLFLNAVANQLRYPNNHTHYFSCVLLYLFAEANQEIIQEQITRVLLERLIVNRPHPWGLLITFIELIKNPRYNFWSHGFTRCAPEIEKLFESVARSCMGPPLKPSEDDLSSGGLSSDGIKV</sequence>
<dbReference type="Gene3D" id="1.25.40.840">
    <property type="entry name" value="CCR4-NOT transcription complex subunit 1 TTP binding domain"/>
    <property type="match status" value="1"/>
</dbReference>
<dbReference type="CDD" id="cd20710">
    <property type="entry name" value="NOT1_connector"/>
    <property type="match status" value="1"/>
</dbReference>
<feature type="compositionally biased region" description="Polar residues" evidence="6">
    <location>
        <begin position="1276"/>
        <end position="1289"/>
    </location>
</feature>
<dbReference type="GO" id="GO:0017148">
    <property type="term" value="P:negative regulation of translation"/>
    <property type="evidence" value="ECO:0007669"/>
    <property type="project" value="InterPro"/>
</dbReference>
<feature type="region of interest" description="Disordered" evidence="6">
    <location>
        <begin position="2478"/>
        <end position="2498"/>
    </location>
</feature>
<feature type="compositionally biased region" description="Low complexity" evidence="6">
    <location>
        <begin position="2487"/>
        <end position="2498"/>
    </location>
</feature>
<dbReference type="PANTHER" id="PTHR13162:SF8">
    <property type="entry name" value="CCR4-NOT TRANSCRIPTION COMPLEX SUBUNIT 1"/>
    <property type="match status" value="1"/>
</dbReference>
<evidence type="ECO:0000259" key="12">
    <source>
        <dbReference type="Pfam" id="PF25097"/>
    </source>
</evidence>
<dbReference type="Proteomes" id="UP000077202">
    <property type="component" value="Unassembled WGS sequence"/>
</dbReference>
<dbReference type="EMBL" id="LVLJ01000930">
    <property type="protein sequence ID" value="OAE31980.1"/>
    <property type="molecule type" value="Genomic_DNA"/>
</dbReference>
<dbReference type="InterPro" id="IPR032191">
    <property type="entry name" value="CNOT1_CAF1_bind"/>
</dbReference>
<name>A0A176WFJ4_MARPO</name>
<feature type="domain" description="CCR4-NOT transcription complex subunit 1 TTP binding" evidence="10">
    <location>
        <begin position="662"/>
        <end position="828"/>
    </location>
</feature>
<feature type="compositionally biased region" description="Basic and acidic residues" evidence="6">
    <location>
        <begin position="1917"/>
        <end position="1930"/>
    </location>
</feature>
<proteinExistence type="predicted"/>
<dbReference type="FunFam" id="1.25.40.840:FF:000003">
    <property type="entry name" value="Transcription regulator"/>
    <property type="match status" value="1"/>
</dbReference>
<organism evidence="14 15">
    <name type="scientific">Marchantia polymorpha subsp. ruderalis</name>
    <dbReference type="NCBI Taxonomy" id="1480154"/>
    <lineage>
        <taxon>Eukaryota</taxon>
        <taxon>Viridiplantae</taxon>
        <taxon>Streptophyta</taxon>
        <taxon>Embryophyta</taxon>
        <taxon>Marchantiophyta</taxon>
        <taxon>Marchantiopsida</taxon>
        <taxon>Marchantiidae</taxon>
        <taxon>Marchantiales</taxon>
        <taxon>Marchantiaceae</taxon>
        <taxon>Marchantia</taxon>
    </lineage>
</organism>
<evidence type="ECO:0000256" key="4">
    <source>
        <dbReference type="ARBA" id="ARBA00023163"/>
    </source>
</evidence>
<keyword evidence="15" id="KW-1185">Reference proteome</keyword>
<evidence type="ECO:0000259" key="7">
    <source>
        <dbReference type="Pfam" id="PF04054"/>
    </source>
</evidence>
<dbReference type="Pfam" id="PF16417">
    <property type="entry name" value="CNOT1_TTP_bind"/>
    <property type="match status" value="1"/>
</dbReference>
<evidence type="ECO:0000256" key="2">
    <source>
        <dbReference type="ARBA" id="ARBA00022491"/>
    </source>
</evidence>
<dbReference type="FunFam" id="1.25.40.180:FF:000012">
    <property type="entry name" value="Ccr4-Not transcription complex subunit"/>
    <property type="match status" value="1"/>
</dbReference>
<dbReference type="GO" id="GO:0000289">
    <property type="term" value="P:nuclear-transcribed mRNA poly(A) tail shortening"/>
    <property type="evidence" value="ECO:0007669"/>
    <property type="project" value="UniProtKB-ARBA"/>
</dbReference>
<keyword evidence="2" id="KW-0678">Repressor</keyword>
<evidence type="ECO:0008006" key="17">
    <source>
        <dbReference type="Google" id="ProtNLM"/>
    </source>
</evidence>
<dbReference type="GO" id="GO:0030015">
    <property type="term" value="C:CCR4-NOT core complex"/>
    <property type="evidence" value="ECO:0007669"/>
    <property type="project" value="InterPro"/>
</dbReference>
<keyword evidence="4" id="KW-0804">Transcription</keyword>
<evidence type="ECO:0000313" key="16">
    <source>
        <dbReference type="Proteomes" id="UP001162541"/>
    </source>
</evidence>
<evidence type="ECO:0000256" key="3">
    <source>
        <dbReference type="ARBA" id="ARBA00023015"/>
    </source>
</evidence>
<reference evidence="14 15" key="1">
    <citation type="submission" date="2016-03" db="EMBL/GenBank/DDBJ databases">
        <title>Mechanisms controlling the formation of the plant cell surface in tip-growing cells are functionally conserved among land plants.</title>
        <authorList>
            <person name="Honkanen S."/>
            <person name="Jones V.A."/>
            <person name="Morieri G."/>
            <person name="Champion C."/>
            <person name="Hetherington A.J."/>
            <person name="Kelly S."/>
            <person name="Saint-Marcoux D."/>
            <person name="Proust H."/>
            <person name="Prescott H."/>
            <person name="Dolan L."/>
        </authorList>
    </citation>
    <scope>NUCLEOTIDE SEQUENCE [LARGE SCALE GENOMIC DNA]</scope>
    <source>
        <strain evidence="15">cv. Tak-1 and cv. Tak-2</strain>
        <tissue evidence="14">Whole gametophyte</tissue>
    </source>
</reference>
<feature type="region of interest" description="Disordered" evidence="6">
    <location>
        <begin position="1246"/>
        <end position="1315"/>
    </location>
</feature>
<feature type="region of interest" description="Disordered" evidence="6">
    <location>
        <begin position="1553"/>
        <end position="1581"/>
    </location>
</feature>
<feature type="domain" description="CCR4-NOT transcription complex subunit 1 CAF1-binding" evidence="9">
    <location>
        <begin position="1033"/>
        <end position="1252"/>
    </location>
</feature>
<reference evidence="16" key="3">
    <citation type="journal article" date="2020" name="Curr. Biol.">
        <title>Chromatin organization in early land plants reveals an ancestral association between H3K27me3, transposons, and constitutive heterochromatin.</title>
        <authorList>
            <person name="Montgomery S.A."/>
            <person name="Tanizawa Y."/>
            <person name="Galik B."/>
            <person name="Wang N."/>
            <person name="Ito T."/>
            <person name="Mochizuki T."/>
            <person name="Akimcheva S."/>
            <person name="Bowman J.L."/>
            <person name="Cognat V."/>
            <person name="Marechal-Drouard L."/>
            <person name="Ekker H."/>
            <person name="Hong S.F."/>
            <person name="Kohchi T."/>
            <person name="Lin S.S."/>
            <person name="Liu L.D."/>
            <person name="Nakamura Y."/>
            <person name="Valeeva L.R."/>
            <person name="Shakirov E.V."/>
            <person name="Shippen D.E."/>
            <person name="Wei W.L."/>
            <person name="Yagura M."/>
            <person name="Yamaoka S."/>
            <person name="Yamato K.T."/>
            <person name="Liu C."/>
            <person name="Berger F."/>
        </authorList>
    </citation>
    <scope>NUCLEOTIDE SEQUENCE [LARGE SCALE GENOMIC DNA]</scope>
    <source>
        <strain evidence="16">Tak-1</strain>
    </source>
</reference>
<feature type="domain" description="CCR4-Not complex component Not1 C-terminal" evidence="7">
    <location>
        <begin position="2104"/>
        <end position="2471"/>
    </location>
</feature>
<feature type="region of interest" description="Disordered" evidence="6">
    <location>
        <begin position="931"/>
        <end position="967"/>
    </location>
</feature>
<feature type="region of interest" description="Disordered" evidence="6">
    <location>
        <begin position="1594"/>
        <end position="1628"/>
    </location>
</feature>
<gene>
    <name evidence="14" type="ORF">AXG93_4421s1330</name>
    <name evidence="13" type="ORF">Mp_3g11860</name>
</gene>
<dbReference type="FunFam" id="1.25.40.800:FF:000001">
    <property type="entry name" value="CCR4-NOT transcription complex subunit 1"/>
    <property type="match status" value="1"/>
</dbReference>
<evidence type="ECO:0000259" key="9">
    <source>
        <dbReference type="Pfam" id="PF16415"/>
    </source>
</evidence>
<dbReference type="Proteomes" id="UP001162541">
    <property type="component" value="Chromosome 3"/>
</dbReference>